<evidence type="ECO:0000313" key="2">
    <source>
        <dbReference type="EMBL" id="EDV47827.1"/>
    </source>
</evidence>
<evidence type="ECO:0000256" key="1">
    <source>
        <dbReference type="SAM" id="MobiDB-lite"/>
    </source>
</evidence>
<dbReference type="EMBL" id="CH954181">
    <property type="protein sequence ID" value="EDV47827.1"/>
    <property type="molecule type" value="Genomic_DNA"/>
</dbReference>
<reference evidence="2 3" key="2">
    <citation type="journal article" date="2008" name="Bioinformatics">
        <title>Assembly reconciliation.</title>
        <authorList>
            <person name="Zimin A.V."/>
            <person name="Smith D.R."/>
            <person name="Sutton G."/>
            <person name="Yorke J.A."/>
        </authorList>
    </citation>
    <scope>NUCLEOTIDE SEQUENCE [LARGE SCALE GENOMIC DNA]</scope>
    <source>
        <strain evidence="2 3">TSC#14021-0224.01</strain>
    </source>
</reference>
<protein>
    <submittedName>
        <fullName evidence="2">GG11311</fullName>
    </submittedName>
</protein>
<dbReference type="OMA" id="YILGWEY"/>
<feature type="compositionally biased region" description="Basic and acidic residues" evidence="1">
    <location>
        <begin position="114"/>
        <end position="133"/>
    </location>
</feature>
<organism evidence="2 3">
    <name type="scientific">Drosophila erecta</name>
    <name type="common">Fruit fly</name>
    <dbReference type="NCBI Taxonomy" id="7220"/>
    <lineage>
        <taxon>Eukaryota</taxon>
        <taxon>Metazoa</taxon>
        <taxon>Ecdysozoa</taxon>
        <taxon>Arthropoda</taxon>
        <taxon>Hexapoda</taxon>
        <taxon>Insecta</taxon>
        <taxon>Pterygota</taxon>
        <taxon>Neoptera</taxon>
        <taxon>Endopterygota</taxon>
        <taxon>Diptera</taxon>
        <taxon>Brachycera</taxon>
        <taxon>Muscomorpha</taxon>
        <taxon>Ephydroidea</taxon>
        <taxon>Drosophilidae</taxon>
        <taxon>Drosophila</taxon>
        <taxon>Sophophora</taxon>
    </lineage>
</organism>
<dbReference type="OrthoDB" id="7847692at2759"/>
<gene>
    <name evidence="2" type="primary">Dere\GG11311</name>
    <name evidence="2" type="ORF">Dere_GG11311</name>
</gene>
<sequence>MISKIKIWSRSPLIPARDHGSAILPPADRPEPIPELCEERPVMGWLLGWEYGRKWLERREEIQRHRNMVSKFGKIPADFSWWLNQRRPLFVRLQRFRSKPGPRPRKQITAFEMAQRRREAQNRKLMESQRKNQ</sequence>
<reference evidence="2 3" key="1">
    <citation type="journal article" date="2007" name="Nature">
        <title>Evolution of genes and genomes on the Drosophila phylogeny.</title>
        <authorList>
            <consortium name="Drosophila 12 Genomes Consortium"/>
            <person name="Clark A.G."/>
            <person name="Eisen M.B."/>
            <person name="Smith D.R."/>
            <person name="Bergman C.M."/>
            <person name="Oliver B."/>
            <person name="Markow T.A."/>
            <person name="Kaufman T.C."/>
            <person name="Kellis M."/>
            <person name="Gelbart W."/>
            <person name="Iyer V.N."/>
            <person name="Pollard D.A."/>
            <person name="Sackton T.B."/>
            <person name="Larracuente A.M."/>
            <person name="Singh N.D."/>
            <person name="Abad J.P."/>
            <person name="Abt D.N."/>
            <person name="Adryan B."/>
            <person name="Aguade M."/>
            <person name="Akashi H."/>
            <person name="Anderson W.W."/>
            <person name="Aquadro C.F."/>
            <person name="Ardell D.H."/>
            <person name="Arguello R."/>
            <person name="Artieri C.G."/>
            <person name="Barbash D.A."/>
            <person name="Barker D."/>
            <person name="Barsanti P."/>
            <person name="Batterham P."/>
            <person name="Batzoglou S."/>
            <person name="Begun D."/>
            <person name="Bhutkar A."/>
            <person name="Blanco E."/>
            <person name="Bosak S.A."/>
            <person name="Bradley R.K."/>
            <person name="Brand A.D."/>
            <person name="Brent M.R."/>
            <person name="Brooks A.N."/>
            <person name="Brown R.H."/>
            <person name="Butlin R.K."/>
            <person name="Caggese C."/>
            <person name="Calvi B.R."/>
            <person name="Bernardo de Carvalho A."/>
            <person name="Caspi A."/>
            <person name="Castrezana S."/>
            <person name="Celniker S.E."/>
            <person name="Chang J.L."/>
            <person name="Chapple C."/>
            <person name="Chatterji S."/>
            <person name="Chinwalla A."/>
            <person name="Civetta A."/>
            <person name="Clifton S.W."/>
            <person name="Comeron J.M."/>
            <person name="Costello J.C."/>
            <person name="Coyne J.A."/>
            <person name="Daub J."/>
            <person name="David R.G."/>
            <person name="Delcher A.L."/>
            <person name="Delehaunty K."/>
            <person name="Do C.B."/>
            <person name="Ebling H."/>
            <person name="Edwards K."/>
            <person name="Eickbush T."/>
            <person name="Evans J.D."/>
            <person name="Filipski A."/>
            <person name="Findeiss S."/>
            <person name="Freyhult E."/>
            <person name="Fulton L."/>
            <person name="Fulton R."/>
            <person name="Garcia A.C."/>
            <person name="Gardiner A."/>
            <person name="Garfield D.A."/>
            <person name="Garvin B.E."/>
            <person name="Gibson G."/>
            <person name="Gilbert D."/>
            <person name="Gnerre S."/>
            <person name="Godfrey J."/>
            <person name="Good R."/>
            <person name="Gotea V."/>
            <person name="Gravely B."/>
            <person name="Greenberg A.J."/>
            <person name="Griffiths-Jones S."/>
            <person name="Gross S."/>
            <person name="Guigo R."/>
            <person name="Gustafson E.A."/>
            <person name="Haerty W."/>
            <person name="Hahn M.W."/>
            <person name="Halligan D.L."/>
            <person name="Halpern A.L."/>
            <person name="Halter G.M."/>
            <person name="Han M.V."/>
            <person name="Heger A."/>
            <person name="Hillier L."/>
            <person name="Hinrichs A.S."/>
            <person name="Holmes I."/>
            <person name="Hoskins R.A."/>
            <person name="Hubisz M.J."/>
            <person name="Hultmark D."/>
            <person name="Huntley M.A."/>
            <person name="Jaffe D.B."/>
            <person name="Jagadeeshan S."/>
            <person name="Jeck W.R."/>
            <person name="Johnson J."/>
            <person name="Jones C.D."/>
            <person name="Jordan W.C."/>
            <person name="Karpen G.H."/>
            <person name="Kataoka E."/>
            <person name="Keightley P.D."/>
            <person name="Kheradpour P."/>
            <person name="Kirkness E.F."/>
            <person name="Koerich L.B."/>
            <person name="Kristiansen K."/>
            <person name="Kudrna D."/>
            <person name="Kulathinal R.J."/>
            <person name="Kumar S."/>
            <person name="Kwok R."/>
            <person name="Lander E."/>
            <person name="Langley C.H."/>
            <person name="Lapoint R."/>
            <person name="Lazzaro B.P."/>
            <person name="Lee S.J."/>
            <person name="Levesque L."/>
            <person name="Li R."/>
            <person name="Lin C.F."/>
            <person name="Lin M.F."/>
            <person name="Lindblad-Toh K."/>
            <person name="Llopart A."/>
            <person name="Long M."/>
            <person name="Low L."/>
            <person name="Lozovsky E."/>
            <person name="Lu J."/>
            <person name="Luo M."/>
            <person name="Machado C.A."/>
            <person name="Makalowski W."/>
            <person name="Marzo M."/>
            <person name="Matsuda M."/>
            <person name="Matzkin L."/>
            <person name="McAllister B."/>
            <person name="McBride C.S."/>
            <person name="McKernan B."/>
            <person name="McKernan K."/>
            <person name="Mendez-Lago M."/>
            <person name="Minx P."/>
            <person name="Mollenhauer M.U."/>
            <person name="Montooth K."/>
            <person name="Mount S.M."/>
            <person name="Mu X."/>
            <person name="Myers E."/>
            <person name="Negre B."/>
            <person name="Newfeld S."/>
            <person name="Nielsen R."/>
            <person name="Noor M.A."/>
            <person name="O'Grady P."/>
            <person name="Pachter L."/>
            <person name="Papaceit M."/>
            <person name="Parisi M.J."/>
            <person name="Parisi M."/>
            <person name="Parts L."/>
            <person name="Pedersen J.S."/>
            <person name="Pesole G."/>
            <person name="Phillippy A.M."/>
            <person name="Ponting C.P."/>
            <person name="Pop M."/>
            <person name="Porcelli D."/>
            <person name="Powell J.R."/>
            <person name="Prohaska S."/>
            <person name="Pruitt K."/>
            <person name="Puig M."/>
            <person name="Quesneville H."/>
            <person name="Ram K.R."/>
            <person name="Rand D."/>
            <person name="Rasmussen M.D."/>
            <person name="Reed L.K."/>
            <person name="Reenan R."/>
            <person name="Reily A."/>
            <person name="Remington K.A."/>
            <person name="Rieger T.T."/>
            <person name="Ritchie M.G."/>
            <person name="Robin C."/>
            <person name="Rogers Y.H."/>
            <person name="Rohde C."/>
            <person name="Rozas J."/>
            <person name="Rubenfield M.J."/>
            <person name="Ruiz A."/>
            <person name="Russo S."/>
            <person name="Salzberg S.L."/>
            <person name="Sanchez-Gracia A."/>
            <person name="Saranga D.J."/>
            <person name="Sato H."/>
            <person name="Schaeffer S.W."/>
            <person name="Schatz M.C."/>
            <person name="Schlenke T."/>
            <person name="Schwartz R."/>
            <person name="Segarra C."/>
            <person name="Singh R.S."/>
            <person name="Sirot L."/>
            <person name="Sirota M."/>
            <person name="Sisneros N.B."/>
            <person name="Smith C.D."/>
            <person name="Smith T.F."/>
            <person name="Spieth J."/>
            <person name="Stage D.E."/>
            <person name="Stark A."/>
            <person name="Stephan W."/>
            <person name="Strausberg R.L."/>
            <person name="Strempel S."/>
            <person name="Sturgill D."/>
            <person name="Sutton G."/>
            <person name="Sutton G.G."/>
            <person name="Tao W."/>
            <person name="Teichmann S."/>
            <person name="Tobari Y.N."/>
            <person name="Tomimura Y."/>
            <person name="Tsolas J.M."/>
            <person name="Valente V.L."/>
            <person name="Venter E."/>
            <person name="Venter J.C."/>
            <person name="Vicario S."/>
            <person name="Vieira F.G."/>
            <person name="Vilella A.J."/>
            <person name="Villasante A."/>
            <person name="Walenz B."/>
            <person name="Wang J."/>
            <person name="Wasserman M."/>
            <person name="Watts T."/>
            <person name="Wilson D."/>
            <person name="Wilson R.K."/>
            <person name="Wing R.A."/>
            <person name="Wolfner M.F."/>
            <person name="Wong A."/>
            <person name="Wong G.K."/>
            <person name="Wu C.I."/>
            <person name="Wu G."/>
            <person name="Yamamoto D."/>
            <person name="Yang H.P."/>
            <person name="Yang S.P."/>
            <person name="Yorke J.A."/>
            <person name="Yoshida K."/>
            <person name="Zdobnov E."/>
            <person name="Zhang P."/>
            <person name="Zhang Y."/>
            <person name="Zimin A.V."/>
            <person name="Baldwin J."/>
            <person name="Abdouelleil A."/>
            <person name="Abdulkadir J."/>
            <person name="Abebe A."/>
            <person name="Abera B."/>
            <person name="Abreu J."/>
            <person name="Acer S.C."/>
            <person name="Aftuck L."/>
            <person name="Alexander A."/>
            <person name="An P."/>
            <person name="Anderson E."/>
            <person name="Anderson S."/>
            <person name="Arachi H."/>
            <person name="Azer M."/>
            <person name="Bachantsang P."/>
            <person name="Barry A."/>
            <person name="Bayul T."/>
            <person name="Berlin A."/>
            <person name="Bessette D."/>
            <person name="Bloom T."/>
            <person name="Blye J."/>
            <person name="Boguslavskiy L."/>
            <person name="Bonnet C."/>
            <person name="Boukhgalter B."/>
            <person name="Bourzgui I."/>
            <person name="Brown A."/>
            <person name="Cahill P."/>
            <person name="Channer S."/>
            <person name="Cheshatsang Y."/>
            <person name="Chuda L."/>
            <person name="Citroen M."/>
            <person name="Collymore A."/>
            <person name="Cooke P."/>
            <person name="Costello M."/>
            <person name="D'Aco K."/>
            <person name="Daza R."/>
            <person name="De Haan G."/>
            <person name="DeGray S."/>
            <person name="DeMaso C."/>
            <person name="Dhargay N."/>
            <person name="Dooley K."/>
            <person name="Dooley E."/>
            <person name="Doricent M."/>
            <person name="Dorje P."/>
            <person name="Dorjee K."/>
            <person name="Dupes A."/>
            <person name="Elong R."/>
            <person name="Falk J."/>
            <person name="Farina A."/>
            <person name="Faro S."/>
            <person name="Ferguson D."/>
            <person name="Fisher S."/>
            <person name="Foley C.D."/>
            <person name="Franke A."/>
            <person name="Friedrich D."/>
            <person name="Gadbois L."/>
            <person name="Gearin G."/>
            <person name="Gearin C.R."/>
            <person name="Giannoukos G."/>
            <person name="Goode T."/>
            <person name="Graham J."/>
            <person name="Grandbois E."/>
            <person name="Grewal S."/>
            <person name="Gyaltsen K."/>
            <person name="Hafez N."/>
            <person name="Hagos B."/>
            <person name="Hall J."/>
            <person name="Henson C."/>
            <person name="Hollinger A."/>
            <person name="Honan T."/>
            <person name="Huard M.D."/>
            <person name="Hughes L."/>
            <person name="Hurhula B."/>
            <person name="Husby M.E."/>
            <person name="Kamat A."/>
            <person name="Kanga B."/>
            <person name="Kashin S."/>
            <person name="Khazanovich D."/>
            <person name="Kisner P."/>
            <person name="Lance K."/>
            <person name="Lara M."/>
            <person name="Lee W."/>
            <person name="Lennon N."/>
            <person name="Letendre F."/>
            <person name="LeVine R."/>
            <person name="Lipovsky A."/>
            <person name="Liu X."/>
            <person name="Liu J."/>
            <person name="Liu S."/>
            <person name="Lokyitsang T."/>
            <person name="Lokyitsang Y."/>
            <person name="Lubonja R."/>
            <person name="Lui A."/>
            <person name="MacDonald P."/>
            <person name="Magnisalis V."/>
            <person name="Maru K."/>
            <person name="Matthews C."/>
            <person name="McCusker W."/>
            <person name="McDonough S."/>
            <person name="Mehta T."/>
            <person name="Meldrim J."/>
            <person name="Meneus L."/>
            <person name="Mihai O."/>
            <person name="Mihalev A."/>
            <person name="Mihova T."/>
            <person name="Mittelman R."/>
            <person name="Mlenga V."/>
            <person name="Montmayeur A."/>
            <person name="Mulrain L."/>
            <person name="Navidi A."/>
            <person name="Naylor J."/>
            <person name="Negash T."/>
            <person name="Nguyen T."/>
            <person name="Nguyen N."/>
            <person name="Nicol R."/>
            <person name="Norbu C."/>
            <person name="Norbu N."/>
            <person name="Novod N."/>
            <person name="O'Neill B."/>
            <person name="Osman S."/>
            <person name="Markiewicz E."/>
            <person name="Oyono O.L."/>
            <person name="Patti C."/>
            <person name="Phunkhang P."/>
            <person name="Pierre F."/>
            <person name="Priest M."/>
            <person name="Raghuraman S."/>
            <person name="Rege F."/>
            <person name="Reyes R."/>
            <person name="Rise C."/>
            <person name="Rogov P."/>
            <person name="Ross K."/>
            <person name="Ryan E."/>
            <person name="Settipalli S."/>
            <person name="Shea T."/>
            <person name="Sherpa N."/>
            <person name="Shi L."/>
            <person name="Shih D."/>
            <person name="Sparrow T."/>
            <person name="Spaulding J."/>
            <person name="Stalker J."/>
            <person name="Stange-Thomann N."/>
            <person name="Stavropoulos S."/>
            <person name="Stone C."/>
            <person name="Strader C."/>
            <person name="Tesfaye S."/>
            <person name="Thomson T."/>
            <person name="Thoulutsang Y."/>
            <person name="Thoulutsang D."/>
            <person name="Topham K."/>
            <person name="Topping I."/>
            <person name="Tsamla T."/>
            <person name="Vassiliev H."/>
            <person name="Vo A."/>
            <person name="Wangchuk T."/>
            <person name="Wangdi T."/>
            <person name="Weiand M."/>
            <person name="Wilkinson J."/>
            <person name="Wilson A."/>
            <person name="Yadav S."/>
            <person name="Young G."/>
            <person name="Yu Q."/>
            <person name="Zembek L."/>
            <person name="Zhong D."/>
            <person name="Zimmer A."/>
            <person name="Zwirko Z."/>
            <person name="Jaffe D.B."/>
            <person name="Alvarez P."/>
            <person name="Brockman W."/>
            <person name="Butler J."/>
            <person name="Chin C."/>
            <person name="Gnerre S."/>
            <person name="Grabherr M."/>
            <person name="Kleber M."/>
            <person name="Mauceli E."/>
            <person name="MacCallum I."/>
        </authorList>
    </citation>
    <scope>NUCLEOTIDE SEQUENCE [LARGE SCALE GENOMIC DNA]</scope>
    <source>
        <strain evidence="2 3">TSC#14021-0224.01</strain>
    </source>
</reference>
<evidence type="ECO:0000313" key="3">
    <source>
        <dbReference type="Proteomes" id="UP000008711"/>
    </source>
</evidence>
<keyword evidence="3" id="KW-1185">Reference proteome</keyword>
<dbReference type="HOGENOM" id="CLU_134623_0_0_1"/>
<dbReference type="PhylomeDB" id="B3P277"/>
<accession>B3P277</accession>
<dbReference type="AlphaFoldDB" id="B3P277"/>
<name>B3P277_DROER</name>
<feature type="region of interest" description="Disordered" evidence="1">
    <location>
        <begin position="98"/>
        <end position="133"/>
    </location>
</feature>
<dbReference type="Proteomes" id="UP000008711">
    <property type="component" value="Unassembled WGS sequence"/>
</dbReference>
<dbReference type="KEGG" id="der:6552099"/>
<proteinExistence type="predicted"/>